<feature type="transmembrane region" description="Helical" evidence="8">
    <location>
        <begin position="403"/>
        <end position="424"/>
    </location>
</feature>
<feature type="transmembrane region" description="Helical" evidence="8">
    <location>
        <begin position="515"/>
        <end position="536"/>
    </location>
</feature>
<dbReference type="InterPro" id="IPR050524">
    <property type="entry name" value="APC_YAT"/>
</dbReference>
<evidence type="ECO:0000313" key="10">
    <source>
        <dbReference type="EMBL" id="PRT52476.1"/>
    </source>
</evidence>
<keyword evidence="3" id="KW-0813">Transport</keyword>
<proteinExistence type="inferred from homology"/>
<evidence type="ECO:0000256" key="8">
    <source>
        <dbReference type="SAM" id="Phobius"/>
    </source>
</evidence>
<dbReference type="STRING" id="45607.A0A2T0FBV3"/>
<dbReference type="PANTHER" id="PTHR43341">
    <property type="entry name" value="AMINO ACID PERMEASE"/>
    <property type="match status" value="1"/>
</dbReference>
<sequence>MPDEKKNVDYESGITTSSLEGESIDHTPENLGFFGRIIDGFKPAIVPGVVAGMTQKEIIELQMEHSPLKRNLKGRHITMIAIGGCIGSGLFVGSGASFQQGGPAGIIISFVVTGLILFCVMHSLGELAVRYPVGGSFYVHSSRFLDPSWGFAMGWNYALQWLVTFPLELIATAMSLDFWKDDNNGAVNVNKAAWIALFWSVIAAINLFGVRGYGETEFVMSLIKIIAVVGFCIFGIIIAAGGGPQHHYYGAHYWYDPGAFAHGFKGFVSTLINSAFAFSGSEFAGLAAAETQNPSKHLPKAVKQVFWRILLFYIVSMTVLSMLVPYNDPRLGGSDARSSPFVIAIYNSGVNALPSIFNVVIMLAILSVSNSSVYGCTRTLAALATEGHAPRCFAYIDRQGRPLVATLVTLGFGLLAFLCATPDYVQVFDWFLAFSGLSSLFTWGSICLSHVRYRAGLKYHGIHLDQLSFVSVVGIPGAFMGFVGNLLIICLEFWISLYPVRVPGDDSHYPDAEAFFKLYLSVPVTIGFYAAHKLWYRTPWFVKAKDMDVFTGARHIELDEARAAKAERKAILAQRSWLYRVYNFWC</sequence>
<accession>A0A2T0FBV3</accession>
<dbReference type="AlphaFoldDB" id="A0A2T0FBV3"/>
<feature type="transmembrane region" description="Helical" evidence="8">
    <location>
        <begin position="305"/>
        <end position="324"/>
    </location>
</feature>
<evidence type="ECO:0000256" key="1">
    <source>
        <dbReference type="ARBA" id="ARBA00004141"/>
    </source>
</evidence>
<organism evidence="10 11">
    <name type="scientific">Wickerhamiella sorbophila</name>
    <dbReference type="NCBI Taxonomy" id="45607"/>
    <lineage>
        <taxon>Eukaryota</taxon>
        <taxon>Fungi</taxon>
        <taxon>Dikarya</taxon>
        <taxon>Ascomycota</taxon>
        <taxon>Saccharomycotina</taxon>
        <taxon>Dipodascomycetes</taxon>
        <taxon>Dipodascales</taxon>
        <taxon>Trichomonascaceae</taxon>
        <taxon>Wickerhamiella</taxon>
    </lineage>
</organism>
<keyword evidence="4 8" id="KW-0812">Transmembrane</keyword>
<dbReference type="PROSITE" id="PS00218">
    <property type="entry name" value="AMINO_ACID_PERMEASE_1"/>
    <property type="match status" value="1"/>
</dbReference>
<dbReference type="FunFam" id="1.20.1740.10:FF:000017">
    <property type="entry name" value="Amino acid permease"/>
    <property type="match status" value="1"/>
</dbReference>
<feature type="transmembrane region" description="Helical" evidence="8">
    <location>
        <begin position="149"/>
        <end position="172"/>
    </location>
</feature>
<evidence type="ECO:0000256" key="5">
    <source>
        <dbReference type="ARBA" id="ARBA00022970"/>
    </source>
</evidence>
<comment type="subcellular location">
    <subcellularLocation>
        <location evidence="1">Membrane</location>
        <topology evidence="1">Multi-pass membrane protein</topology>
    </subcellularLocation>
</comment>
<reference evidence="10 11" key="1">
    <citation type="submission" date="2017-04" db="EMBL/GenBank/DDBJ databases">
        <title>Genome sequencing of [Candida] sorbophila.</title>
        <authorList>
            <person name="Ahn J.O."/>
        </authorList>
    </citation>
    <scope>NUCLEOTIDE SEQUENCE [LARGE SCALE GENOMIC DNA]</scope>
    <source>
        <strain evidence="10 11">DS02</strain>
    </source>
</reference>
<dbReference type="Pfam" id="PF00324">
    <property type="entry name" value="AA_permease"/>
    <property type="match status" value="1"/>
</dbReference>
<feature type="domain" description="Amino acid permease/ SLC12A" evidence="9">
    <location>
        <begin position="76"/>
        <end position="539"/>
    </location>
</feature>
<dbReference type="GeneID" id="36513845"/>
<feature type="transmembrane region" description="Helical" evidence="8">
    <location>
        <begin position="430"/>
        <end position="448"/>
    </location>
</feature>
<evidence type="ECO:0000256" key="2">
    <source>
        <dbReference type="ARBA" id="ARBA00006983"/>
    </source>
</evidence>
<dbReference type="PIRSF" id="PIRSF006060">
    <property type="entry name" value="AA_transporter"/>
    <property type="match status" value="1"/>
</dbReference>
<dbReference type="PANTHER" id="PTHR43341:SF1">
    <property type="entry name" value="GENERAL AMINO-ACID PERMEASE GAP1"/>
    <property type="match status" value="1"/>
</dbReference>
<protein>
    <submittedName>
        <fullName evidence="10">General amino-acid permease GAP1</fullName>
    </submittedName>
</protein>
<dbReference type="Gene3D" id="1.20.1740.10">
    <property type="entry name" value="Amino acid/polyamine transporter I"/>
    <property type="match status" value="1"/>
</dbReference>
<feature type="transmembrane region" description="Helical" evidence="8">
    <location>
        <begin position="344"/>
        <end position="368"/>
    </location>
</feature>
<feature type="transmembrane region" description="Helical" evidence="8">
    <location>
        <begin position="192"/>
        <end position="210"/>
    </location>
</feature>
<dbReference type="Proteomes" id="UP000238350">
    <property type="component" value="Unassembled WGS sequence"/>
</dbReference>
<dbReference type="InterPro" id="IPR004840">
    <property type="entry name" value="Amino_acid_permease_CS"/>
</dbReference>
<keyword evidence="5" id="KW-0029">Amino-acid transport</keyword>
<dbReference type="OrthoDB" id="3900342at2759"/>
<evidence type="ECO:0000256" key="7">
    <source>
        <dbReference type="ARBA" id="ARBA00023136"/>
    </source>
</evidence>
<comment type="caution">
    <text evidence="10">The sequence shown here is derived from an EMBL/GenBank/DDBJ whole genome shotgun (WGS) entry which is preliminary data.</text>
</comment>
<evidence type="ECO:0000256" key="4">
    <source>
        <dbReference type="ARBA" id="ARBA00022692"/>
    </source>
</evidence>
<keyword evidence="7 8" id="KW-0472">Membrane</keyword>
<comment type="similarity">
    <text evidence="2">Belongs to the amino acid-polyamine-organocation (APC) superfamily. YAT (TC 2.A.3.10) family.</text>
</comment>
<dbReference type="RefSeq" id="XP_024662422.1">
    <property type="nucleotide sequence ID" value="XM_024806654.1"/>
</dbReference>
<feature type="transmembrane region" description="Helical" evidence="8">
    <location>
        <begin position="104"/>
        <end position="129"/>
    </location>
</feature>
<evidence type="ECO:0000313" key="11">
    <source>
        <dbReference type="Proteomes" id="UP000238350"/>
    </source>
</evidence>
<feature type="transmembrane region" description="Helical" evidence="8">
    <location>
        <begin position="77"/>
        <end position="98"/>
    </location>
</feature>
<dbReference type="GO" id="GO:0016020">
    <property type="term" value="C:membrane"/>
    <property type="evidence" value="ECO:0007669"/>
    <property type="project" value="UniProtKB-SubCell"/>
</dbReference>
<keyword evidence="6 8" id="KW-1133">Transmembrane helix</keyword>
<dbReference type="InterPro" id="IPR004841">
    <property type="entry name" value="AA-permease/SLC12A_dom"/>
</dbReference>
<feature type="transmembrane region" description="Helical" evidence="8">
    <location>
        <begin position="222"/>
        <end position="243"/>
    </location>
</feature>
<dbReference type="GO" id="GO:0015171">
    <property type="term" value="F:amino acid transmembrane transporter activity"/>
    <property type="evidence" value="ECO:0007669"/>
    <property type="project" value="TreeGrafter"/>
</dbReference>
<dbReference type="EMBL" id="NDIQ01000001">
    <property type="protein sequence ID" value="PRT52476.1"/>
    <property type="molecule type" value="Genomic_DNA"/>
</dbReference>
<evidence type="ECO:0000256" key="6">
    <source>
        <dbReference type="ARBA" id="ARBA00022989"/>
    </source>
</evidence>
<name>A0A2T0FBV3_9ASCO</name>
<evidence type="ECO:0000259" key="9">
    <source>
        <dbReference type="Pfam" id="PF00324"/>
    </source>
</evidence>
<feature type="transmembrane region" description="Helical" evidence="8">
    <location>
        <begin position="469"/>
        <end position="495"/>
    </location>
</feature>
<evidence type="ECO:0000256" key="3">
    <source>
        <dbReference type="ARBA" id="ARBA00022448"/>
    </source>
</evidence>
<gene>
    <name evidence="10" type="ORF">B9G98_00096</name>
</gene>
<keyword evidence="11" id="KW-1185">Reference proteome</keyword>